<dbReference type="InterPro" id="IPR012902">
    <property type="entry name" value="N_methyl_site"/>
</dbReference>
<gene>
    <name evidence="3" type="ORF">LSO58_06560</name>
    <name evidence="2" type="ORF">LSO60_10445</name>
</gene>
<evidence type="ECO:0000313" key="4">
    <source>
        <dbReference type="Proteomes" id="UP001164081"/>
    </source>
</evidence>
<evidence type="ECO:0000256" key="1">
    <source>
        <dbReference type="SAM" id="Phobius"/>
    </source>
</evidence>
<dbReference type="PROSITE" id="PS00409">
    <property type="entry name" value="PROKAR_NTER_METHYL"/>
    <property type="match status" value="1"/>
</dbReference>
<dbReference type="Gene3D" id="3.30.700.10">
    <property type="entry name" value="Glycoprotein, Type 4 Pilin"/>
    <property type="match status" value="1"/>
</dbReference>
<dbReference type="RefSeq" id="WP_004988665.1">
    <property type="nucleotide sequence ID" value="NZ_AP018824.1"/>
</dbReference>
<dbReference type="Pfam" id="PF07963">
    <property type="entry name" value="N_methyl"/>
    <property type="match status" value="1"/>
</dbReference>
<dbReference type="Proteomes" id="UP001164081">
    <property type="component" value="Chromosome"/>
</dbReference>
<dbReference type="NCBIfam" id="TIGR02532">
    <property type="entry name" value="IV_pilin_GFxxxE"/>
    <property type="match status" value="1"/>
</dbReference>
<dbReference type="EMBL" id="CP089044">
    <property type="protein sequence ID" value="UYF76531.1"/>
    <property type="molecule type" value="Genomic_DNA"/>
</dbReference>
<keyword evidence="1" id="KW-0472">Membrane</keyword>
<sequence length="169" mass="18705">MDKNRGFTLIELIITIAVLGIMTTMAAPSFTKIVAQKKLDISARNLSLIFSESRAKATALRRDITIKFECKTLPNTPCVDTSTTFYWLSNDPNIVLTGDKTDVQFSAIGLARRIKQINNPKYEEDNTQPEKIDAIVPMKFELCNSSLNESRTVVITKLGTVDVISAGTC</sequence>
<name>A0A2N6VAN4_9GAMM</name>
<feature type="transmembrane region" description="Helical" evidence="1">
    <location>
        <begin position="12"/>
        <end position="35"/>
    </location>
</feature>
<dbReference type="Proteomes" id="UP001164064">
    <property type="component" value="Chromosome"/>
</dbReference>
<evidence type="ECO:0000313" key="2">
    <source>
        <dbReference type="EMBL" id="UYF70704.1"/>
    </source>
</evidence>
<accession>A0A2N6VAN4</accession>
<keyword evidence="1" id="KW-0812">Transmembrane</keyword>
<protein>
    <submittedName>
        <fullName evidence="3">Prepilin-type N-terminal cleavage/methylation domain-containing protein</fullName>
    </submittedName>
</protein>
<dbReference type="EMBL" id="CP089051">
    <property type="protein sequence ID" value="UYF70704.1"/>
    <property type="molecule type" value="Genomic_DNA"/>
</dbReference>
<dbReference type="InterPro" id="IPR045584">
    <property type="entry name" value="Pilin-like"/>
</dbReference>
<dbReference type="SUPFAM" id="SSF54523">
    <property type="entry name" value="Pili subunits"/>
    <property type="match status" value="1"/>
</dbReference>
<dbReference type="AlphaFoldDB" id="A0A2N6VAN4"/>
<evidence type="ECO:0000313" key="3">
    <source>
        <dbReference type="EMBL" id="UYF76531.1"/>
    </source>
</evidence>
<reference evidence="3" key="1">
    <citation type="journal article" date="2022" name="J Glob Antimicrob Resist">
        <title>Comparative analysis of IMP-4- and OXA-58-containing plasmids of three carbapenemase-producing Acinetobacter ursingii strains in the Netherlands.</title>
        <authorList>
            <person name="Hendrickx A.P.A."/>
            <person name="Schade R.P."/>
            <person name="Landman F."/>
            <person name="Bosch T."/>
            <person name="Schouls L.M."/>
            <person name="van Dijk K."/>
        </authorList>
    </citation>
    <scope>NUCLEOTIDE SEQUENCE</scope>
    <source>
        <strain evidence="2">RIVM_C010559</strain>
        <strain evidence="3">RIVM_C010761</strain>
    </source>
</reference>
<proteinExistence type="predicted"/>
<keyword evidence="1" id="KW-1133">Transmembrane helix</keyword>
<organism evidence="3 4">
    <name type="scientific">Acinetobacter ursingii</name>
    <dbReference type="NCBI Taxonomy" id="108980"/>
    <lineage>
        <taxon>Bacteria</taxon>
        <taxon>Pseudomonadati</taxon>
        <taxon>Pseudomonadota</taxon>
        <taxon>Gammaproteobacteria</taxon>
        <taxon>Moraxellales</taxon>
        <taxon>Moraxellaceae</taxon>
        <taxon>Acinetobacter</taxon>
    </lineage>
</organism>